<dbReference type="InterPro" id="IPR018392">
    <property type="entry name" value="LysM"/>
</dbReference>
<dbReference type="OrthoDB" id="965000at2"/>
<dbReference type="Proteomes" id="UP000283523">
    <property type="component" value="Unassembled WGS sequence"/>
</dbReference>
<comment type="caution">
    <text evidence="2">The sequence shown here is derived from an EMBL/GenBank/DDBJ whole genome shotgun (WGS) entry which is preliminary data.</text>
</comment>
<proteinExistence type="predicted"/>
<protein>
    <submittedName>
        <fullName evidence="2">LysM domain-containing protein</fullName>
    </submittedName>
</protein>
<reference evidence="2 3" key="1">
    <citation type="submission" date="2018-08" db="EMBL/GenBank/DDBJ databases">
        <title>Fibrisoma montanum sp. nov., isolated from Danxia mountain soil.</title>
        <authorList>
            <person name="Huang Y."/>
        </authorList>
    </citation>
    <scope>NUCLEOTIDE SEQUENCE [LARGE SCALE GENOMIC DNA]</scope>
    <source>
        <strain evidence="2 3">HYT19</strain>
    </source>
</reference>
<name>A0A418M6D9_9BACT</name>
<evidence type="ECO:0000313" key="3">
    <source>
        <dbReference type="Proteomes" id="UP000283523"/>
    </source>
</evidence>
<dbReference type="Gene3D" id="3.10.350.10">
    <property type="entry name" value="LysM domain"/>
    <property type="match status" value="1"/>
</dbReference>
<dbReference type="RefSeq" id="WP_147367967.1">
    <property type="nucleotide sequence ID" value="NZ_QXED01000005.1"/>
</dbReference>
<dbReference type="PROSITE" id="PS51782">
    <property type="entry name" value="LYSM"/>
    <property type="match status" value="1"/>
</dbReference>
<accession>A0A418M6D9</accession>
<gene>
    <name evidence="2" type="ORF">DYU11_18520</name>
</gene>
<organism evidence="2 3">
    <name type="scientific">Fibrisoma montanum</name>
    <dbReference type="NCBI Taxonomy" id="2305895"/>
    <lineage>
        <taxon>Bacteria</taxon>
        <taxon>Pseudomonadati</taxon>
        <taxon>Bacteroidota</taxon>
        <taxon>Cytophagia</taxon>
        <taxon>Cytophagales</taxon>
        <taxon>Spirosomataceae</taxon>
        <taxon>Fibrisoma</taxon>
    </lineage>
</organism>
<keyword evidence="3" id="KW-1185">Reference proteome</keyword>
<dbReference type="EMBL" id="QXED01000005">
    <property type="protein sequence ID" value="RIV21401.1"/>
    <property type="molecule type" value="Genomic_DNA"/>
</dbReference>
<sequence length="94" mass="10915">MKTYSVRDGQSLWDIAVEVYGDVEAVYWLLDDNRSQIQGITDRLYPGMLLTIRDVPKNTRVATYLKDFAPFQTIDEGDRPEGVGYWYLSEYVVQ</sequence>
<feature type="domain" description="LysM" evidence="1">
    <location>
        <begin position="2"/>
        <end position="52"/>
    </location>
</feature>
<dbReference type="CDD" id="cd00118">
    <property type="entry name" value="LysM"/>
    <property type="match status" value="1"/>
</dbReference>
<dbReference type="AlphaFoldDB" id="A0A418M6D9"/>
<dbReference type="InterPro" id="IPR036779">
    <property type="entry name" value="LysM_dom_sf"/>
</dbReference>
<evidence type="ECO:0000313" key="2">
    <source>
        <dbReference type="EMBL" id="RIV21401.1"/>
    </source>
</evidence>
<evidence type="ECO:0000259" key="1">
    <source>
        <dbReference type="PROSITE" id="PS51782"/>
    </source>
</evidence>